<dbReference type="InterPro" id="IPR018711">
    <property type="entry name" value="NAGPA"/>
</dbReference>
<organism evidence="3 4">
    <name type="scientific">Selenomonas artemidis F0399</name>
    <dbReference type="NCBI Taxonomy" id="749551"/>
    <lineage>
        <taxon>Bacteria</taxon>
        <taxon>Bacillati</taxon>
        <taxon>Bacillota</taxon>
        <taxon>Negativicutes</taxon>
        <taxon>Selenomonadales</taxon>
        <taxon>Selenomonadaceae</taxon>
        <taxon>Selenomonas</taxon>
    </lineage>
</organism>
<protein>
    <recommendedName>
        <fullName evidence="2">Phosphodiester glycosidase domain-containing protein</fullName>
    </recommendedName>
</protein>
<dbReference type="AlphaFoldDB" id="E7N3L0"/>
<evidence type="ECO:0000259" key="2">
    <source>
        <dbReference type="Pfam" id="PF09992"/>
    </source>
</evidence>
<evidence type="ECO:0000313" key="3">
    <source>
        <dbReference type="EMBL" id="EFW29195.1"/>
    </source>
</evidence>
<dbReference type="PANTHER" id="PTHR40446:SF2">
    <property type="entry name" value="N-ACETYLGLUCOSAMINE-1-PHOSPHODIESTER ALPHA-N-ACETYLGLUCOSAMINIDASE"/>
    <property type="match status" value="1"/>
</dbReference>
<dbReference type="STRING" id="749551.HMPREF9555_01600"/>
<feature type="region of interest" description="Disordered" evidence="1">
    <location>
        <begin position="152"/>
        <end position="179"/>
    </location>
</feature>
<gene>
    <name evidence="3" type="ORF">HMPREF9555_01600</name>
</gene>
<keyword evidence="4" id="KW-1185">Reference proteome</keyword>
<feature type="domain" description="Phosphodiester glycosidase" evidence="2">
    <location>
        <begin position="365"/>
        <end position="540"/>
    </location>
</feature>
<reference evidence="3 4" key="1">
    <citation type="submission" date="2010-08" db="EMBL/GenBank/DDBJ databases">
        <authorList>
            <person name="Weinstock G."/>
            <person name="Sodergren E."/>
            <person name="Clifton S."/>
            <person name="Fulton L."/>
            <person name="Fulton B."/>
            <person name="Courtney L."/>
            <person name="Fronick C."/>
            <person name="Harrison M."/>
            <person name="Strong C."/>
            <person name="Farmer C."/>
            <person name="Delahaunty K."/>
            <person name="Markovic C."/>
            <person name="Hall O."/>
            <person name="Minx P."/>
            <person name="Tomlinson C."/>
            <person name="Mitreva M."/>
            <person name="Hou S."/>
            <person name="Chen J."/>
            <person name="Wollam A."/>
            <person name="Pepin K.H."/>
            <person name="Johnson M."/>
            <person name="Bhonagiri V."/>
            <person name="Zhang X."/>
            <person name="Suruliraj S."/>
            <person name="Warren W."/>
            <person name="Chinwalla A."/>
            <person name="Mardis E.R."/>
            <person name="Wilson R.K."/>
        </authorList>
    </citation>
    <scope>NUCLEOTIDE SEQUENCE [LARGE SCALE GENOMIC DNA]</scope>
    <source>
        <strain evidence="3 4">F0399</strain>
    </source>
</reference>
<dbReference type="EMBL" id="AECV01000035">
    <property type="protein sequence ID" value="EFW29195.1"/>
    <property type="molecule type" value="Genomic_DNA"/>
</dbReference>
<dbReference type="PANTHER" id="PTHR40446">
    <property type="entry name" value="N-ACETYLGLUCOSAMINE-1-PHOSPHODIESTER ALPHA-N-ACETYLGLUCOSAMINIDASE"/>
    <property type="match status" value="1"/>
</dbReference>
<accession>E7N3L0</accession>
<evidence type="ECO:0000313" key="4">
    <source>
        <dbReference type="Proteomes" id="UP000004633"/>
    </source>
</evidence>
<sequence length="543" mass="58288">MKGAVFGQLSFYFETAISSLEFVMRVLKKILVLAAALMLAAASYVHAAADLTGLRSSSGTARDRIVFDLTEMPIYHANISEDGRELTLDFADVNAAKLNRSAIRTKRIQSISYAKRNGHFYVTVTMAKGMSYRIGNLTNPFRIFVDVAPEGMEKSEEKPSAKPVQKPVEKPAETGIPPQELPSYIKVLQEHGLLGSVDPRAVSEGRILPINRVTNLGQGLELTTQVWQDEDGLVTAYFLGADPQLYSVRPALARGYIPGRQTVSGIARATNAAAAINASYFAPNGELIGVTKIDGSVVGTTYFDRSAFGVMEDGSFIFGVVSYNGTVKIDQTTLPVSGVDAERGENNLIIYNRAYGRTTGTNPYGLEYVVRNGRVTEINTNDSVIPSDGYVVSVHGSSMDAFASAGVRVGDPVTLTEHLTGAFDRAVQVVGAGPRLVENGQVHVTAGDEQFPGDIRYGRAPRSAVGVTKKGMIFFAVVDGRQSHSHGLTLTEFAEFLVKRGVRDAVNLDGGGSSALYADGKVQNFPSDGTERSVGSALVLQKK</sequence>
<dbReference type="HOGENOM" id="CLU_042792_0_0_9"/>
<evidence type="ECO:0000256" key="1">
    <source>
        <dbReference type="SAM" id="MobiDB-lite"/>
    </source>
</evidence>
<dbReference type="Pfam" id="PF09992">
    <property type="entry name" value="NAGPA"/>
    <property type="match status" value="1"/>
</dbReference>
<proteinExistence type="predicted"/>
<name>E7N3L0_9FIRM</name>
<comment type="caution">
    <text evidence="3">The sequence shown here is derived from an EMBL/GenBank/DDBJ whole genome shotgun (WGS) entry which is preliminary data.</text>
</comment>
<dbReference type="Proteomes" id="UP000004633">
    <property type="component" value="Unassembled WGS sequence"/>
</dbReference>
<dbReference type="RefSeq" id="WP_009350246.1">
    <property type="nucleotide sequence ID" value="NZ_GL638147.1"/>
</dbReference>